<dbReference type="Proteomes" id="UP000653358">
    <property type="component" value="Unassembled WGS sequence"/>
</dbReference>
<organism evidence="2 3">
    <name type="scientific">Acetobacterium tundrae</name>
    <dbReference type="NCBI Taxonomy" id="132932"/>
    <lineage>
        <taxon>Bacteria</taxon>
        <taxon>Bacillati</taxon>
        <taxon>Bacillota</taxon>
        <taxon>Clostridia</taxon>
        <taxon>Eubacteriales</taxon>
        <taxon>Eubacteriaceae</taxon>
        <taxon>Acetobacterium</taxon>
    </lineage>
</organism>
<sequence length="79" mass="9034">MESFSELNDQELIKKLEALKEDLADIENEKSFTSNQSGIHLSSAKIISQMEEFNSEISILKKQITQCSEEIKKRNLSSK</sequence>
<name>A0ABR6WNC5_9FIRM</name>
<proteinExistence type="predicted"/>
<evidence type="ECO:0000313" key="2">
    <source>
        <dbReference type="EMBL" id="MBC3797816.1"/>
    </source>
</evidence>
<keyword evidence="3" id="KW-1185">Reference proteome</keyword>
<gene>
    <name evidence="2" type="ORF">GH807_12255</name>
</gene>
<reference evidence="2 3" key="1">
    <citation type="journal article" date="2020" name="mSystems">
        <title>Defining Genomic and Predicted Metabolic Features of the Acetobacterium Genus.</title>
        <authorList>
            <person name="Ross D.E."/>
            <person name="Marshall C.W."/>
            <person name="Gulliver D."/>
            <person name="May H.D."/>
            <person name="Norman R.S."/>
        </authorList>
    </citation>
    <scope>NUCLEOTIDE SEQUENCE [LARGE SCALE GENOMIC DNA]</scope>
    <source>
        <strain evidence="2 3">DSM 9173</strain>
    </source>
</reference>
<accession>A0ABR6WNC5</accession>
<evidence type="ECO:0000313" key="3">
    <source>
        <dbReference type="Proteomes" id="UP000653358"/>
    </source>
</evidence>
<feature type="coiled-coil region" evidence="1">
    <location>
        <begin position="9"/>
        <end position="70"/>
    </location>
</feature>
<comment type="caution">
    <text evidence="2">The sequence shown here is derived from an EMBL/GenBank/DDBJ whole genome shotgun (WGS) entry which is preliminary data.</text>
</comment>
<keyword evidence="1" id="KW-0175">Coiled coil</keyword>
<evidence type="ECO:0000256" key="1">
    <source>
        <dbReference type="SAM" id="Coils"/>
    </source>
</evidence>
<dbReference type="RefSeq" id="WP_148602926.1">
    <property type="nucleotide sequence ID" value="NZ_RXYB01000005.1"/>
</dbReference>
<protein>
    <submittedName>
        <fullName evidence="2">Uncharacterized protein</fullName>
    </submittedName>
</protein>
<dbReference type="EMBL" id="WJBB01000016">
    <property type="protein sequence ID" value="MBC3797816.1"/>
    <property type="molecule type" value="Genomic_DNA"/>
</dbReference>